<dbReference type="RefSeq" id="WP_012606942.1">
    <property type="nucleotide sequence ID" value="NC_011761.1"/>
</dbReference>
<dbReference type="HOGENOM" id="CLU_2520051_0_0_6"/>
<name>B7J8V3_ACIF2</name>
<organism evidence="1 2">
    <name type="scientific">Acidithiobacillus ferrooxidans (strain ATCC 23270 / DSM 14882 / CIP 104768 / NCIMB 8455)</name>
    <name type="common">Ferrobacillus ferrooxidans (strain ATCC 23270)</name>
    <dbReference type="NCBI Taxonomy" id="243159"/>
    <lineage>
        <taxon>Bacteria</taxon>
        <taxon>Pseudomonadati</taxon>
        <taxon>Pseudomonadota</taxon>
        <taxon>Acidithiobacillia</taxon>
        <taxon>Acidithiobacillales</taxon>
        <taxon>Acidithiobacillaceae</taxon>
        <taxon>Acidithiobacillus</taxon>
    </lineage>
</organism>
<proteinExistence type="predicted"/>
<accession>B7J8V3</accession>
<protein>
    <submittedName>
        <fullName evidence="1">Uncharacterized protein</fullName>
    </submittedName>
</protein>
<reference evidence="1 2" key="1">
    <citation type="journal article" date="2008" name="BMC Genomics">
        <title>Acidithiobacillus ferrooxidans metabolism: from genome sequence to industrial applications.</title>
        <authorList>
            <person name="Valdes J."/>
            <person name="Pedroso I."/>
            <person name="Quatrini R."/>
            <person name="Dodson R.J."/>
            <person name="Tettelin H."/>
            <person name="Blake R.II."/>
            <person name="Eisen J.A."/>
            <person name="Holmes D.S."/>
        </authorList>
    </citation>
    <scope>NUCLEOTIDE SEQUENCE [LARGE SCALE GENOMIC DNA]</scope>
    <source>
        <strain evidence="2">ATCC 23270 / DSM 14882 / CIP 104768 / NCIMB 8455</strain>
    </source>
</reference>
<keyword evidence="2" id="KW-1185">Reference proteome</keyword>
<evidence type="ECO:0000313" key="1">
    <source>
        <dbReference type="EMBL" id="ACK78452.1"/>
    </source>
</evidence>
<dbReference type="PaxDb" id="243159-AFE_1271"/>
<evidence type="ECO:0000313" key="2">
    <source>
        <dbReference type="Proteomes" id="UP000001362"/>
    </source>
</evidence>
<dbReference type="AlphaFoldDB" id="B7J8V3"/>
<dbReference type="STRING" id="243159.AFE_1271"/>
<gene>
    <name evidence="1" type="ordered locus">AFE_1271</name>
</gene>
<dbReference type="GeneID" id="65280533"/>
<dbReference type="KEGG" id="afr:AFE_1271"/>
<dbReference type="EMBL" id="CP001219">
    <property type="protein sequence ID" value="ACK78452.1"/>
    <property type="molecule type" value="Genomic_DNA"/>
</dbReference>
<dbReference type="Proteomes" id="UP000001362">
    <property type="component" value="Chromosome"/>
</dbReference>
<sequence>MKSKILMKKSWGQFAYLICTPDETARHGKFYSCVTCTADGTWTGSSDVAPWEYAGLRHLKVKDANIPPAVKRLAEWLETPDLAA</sequence>